<keyword evidence="4" id="KW-0479">Metal-binding</keyword>
<dbReference type="GO" id="GO:0008270">
    <property type="term" value="F:zinc ion binding"/>
    <property type="evidence" value="ECO:0007669"/>
    <property type="project" value="UniProtKB-KW"/>
</dbReference>
<dbReference type="InterPro" id="IPR013083">
    <property type="entry name" value="Znf_RING/FYVE/PHD"/>
</dbReference>
<feature type="region of interest" description="Disordered" evidence="5">
    <location>
        <begin position="82"/>
        <end position="109"/>
    </location>
</feature>
<dbReference type="Gene3D" id="3.30.40.10">
    <property type="entry name" value="Zinc/RING finger domain, C3HC4 (zinc finger)"/>
    <property type="match status" value="1"/>
</dbReference>
<keyword evidence="4" id="KW-0862">Zinc</keyword>
<dbReference type="OrthoDB" id="8062037at2759"/>
<keyword evidence="8" id="KW-1185">Reference proteome</keyword>
<dbReference type="GO" id="GO:0005680">
    <property type="term" value="C:anaphase-promoting complex"/>
    <property type="evidence" value="ECO:0007669"/>
    <property type="project" value="InterPro"/>
</dbReference>
<keyword evidence="3" id="KW-0498">Mitosis</keyword>
<organism evidence="7 8">
    <name type="scientific">Pycnococcus provasolii</name>
    <dbReference type="NCBI Taxonomy" id="41880"/>
    <lineage>
        <taxon>Eukaryota</taxon>
        <taxon>Viridiplantae</taxon>
        <taxon>Chlorophyta</taxon>
        <taxon>Pseudoscourfieldiophyceae</taxon>
        <taxon>Pseudoscourfieldiales</taxon>
        <taxon>Pycnococcaceae</taxon>
        <taxon>Pycnococcus</taxon>
    </lineage>
</organism>
<dbReference type="GO" id="GO:0097602">
    <property type="term" value="F:cullin family protein binding"/>
    <property type="evidence" value="ECO:0007669"/>
    <property type="project" value="InterPro"/>
</dbReference>
<dbReference type="PROSITE" id="PS50089">
    <property type="entry name" value="ZF_RING_2"/>
    <property type="match status" value="1"/>
</dbReference>
<keyword evidence="3" id="KW-0131">Cell cycle</keyword>
<evidence type="ECO:0000313" key="8">
    <source>
        <dbReference type="Proteomes" id="UP000660262"/>
    </source>
</evidence>
<keyword evidence="4" id="KW-0863">Zinc-finger</keyword>
<sequence length="372" mass="40106">MASSGAPLVSMAADSMPPPSTSSLALEALDPARQPHSEHVVAGASVNNNDTSVSLGTCAICLTPTCVVVDKSSSSSRFFQSTSHSRALDDDPGATTFSERGGKNGLLGDELPPPYPSWDTCYLDKCMHAFHITCIRQWIKVASSYRRSTPARASCPLCKQTFKRIFRVLPRIDNGDDDDDDDDEDEKARYWGNVRLFTEHVNASLANQPGQQPIQQPGLKKRRRVYENRDATTHQVVVDDAPCSPSGGVRFDEISKFVHRDLCALTDAHDDENTAFASHFIARAASMAATTAATAPPTSATRIRVESCALDTVRDAATAAASHFFPPDNETCLALAGELVKFLASGAESVAAYDALKRGLPPPRRRGVTSSH</sequence>
<dbReference type="GO" id="GO:0031145">
    <property type="term" value="P:anaphase-promoting complex-dependent catabolic process"/>
    <property type="evidence" value="ECO:0007669"/>
    <property type="project" value="InterPro"/>
</dbReference>
<evidence type="ECO:0000256" key="4">
    <source>
        <dbReference type="PROSITE-ProRule" id="PRU00175"/>
    </source>
</evidence>
<protein>
    <recommendedName>
        <fullName evidence="1">Anaphase-promoting complex subunit 11</fullName>
    </recommendedName>
</protein>
<dbReference type="PANTHER" id="PTHR47692:SF2">
    <property type="entry name" value="ZINC FINGER RING-TYPE DOMAIN CONTAINING PROTEIN"/>
    <property type="match status" value="1"/>
</dbReference>
<proteinExistence type="predicted"/>
<evidence type="ECO:0000256" key="5">
    <source>
        <dbReference type="SAM" id="MobiDB-lite"/>
    </source>
</evidence>
<dbReference type="AlphaFoldDB" id="A0A830H4T7"/>
<name>A0A830H4T7_9CHLO</name>
<dbReference type="SMART" id="SM00184">
    <property type="entry name" value="RING"/>
    <property type="match status" value="1"/>
</dbReference>
<dbReference type="InterPro" id="IPR001841">
    <property type="entry name" value="Znf_RING"/>
</dbReference>
<feature type="domain" description="RING-type" evidence="6">
    <location>
        <begin position="126"/>
        <end position="159"/>
    </location>
</feature>
<evidence type="ECO:0000256" key="2">
    <source>
        <dbReference type="ARBA" id="ARBA00022618"/>
    </source>
</evidence>
<dbReference type="EMBL" id="BNJQ01000001">
    <property type="protein sequence ID" value="GHP01542.1"/>
    <property type="molecule type" value="Genomic_DNA"/>
</dbReference>
<dbReference type="InterPro" id="IPR024991">
    <property type="entry name" value="RING-H2_APC11"/>
</dbReference>
<evidence type="ECO:0000256" key="1">
    <source>
        <dbReference type="ARBA" id="ARBA00013928"/>
    </source>
</evidence>
<dbReference type="PANTHER" id="PTHR47692">
    <property type="entry name" value="RING/U-BOX SUPERFAMILY PROTEIN"/>
    <property type="match status" value="1"/>
</dbReference>
<evidence type="ECO:0000256" key="3">
    <source>
        <dbReference type="ARBA" id="ARBA00022776"/>
    </source>
</evidence>
<dbReference type="SUPFAM" id="SSF57850">
    <property type="entry name" value="RING/U-box"/>
    <property type="match status" value="1"/>
</dbReference>
<accession>A0A830H4T7</accession>
<gene>
    <name evidence="7" type="ORF">PPROV_000029800</name>
</gene>
<reference evidence="7" key="1">
    <citation type="submission" date="2020-10" db="EMBL/GenBank/DDBJ databases">
        <title>Unveiling of a novel bifunctional photoreceptor, Dualchrome1, isolated from a cosmopolitan green alga.</title>
        <authorList>
            <person name="Suzuki S."/>
            <person name="Kawachi M."/>
        </authorList>
    </citation>
    <scope>NUCLEOTIDE SEQUENCE</scope>
    <source>
        <strain evidence="7">NIES 2893</strain>
    </source>
</reference>
<dbReference type="Proteomes" id="UP000660262">
    <property type="component" value="Unassembled WGS sequence"/>
</dbReference>
<keyword evidence="2" id="KW-0132">Cell division</keyword>
<dbReference type="GO" id="GO:0051301">
    <property type="term" value="P:cell division"/>
    <property type="evidence" value="ECO:0007669"/>
    <property type="project" value="UniProtKB-KW"/>
</dbReference>
<evidence type="ECO:0000259" key="6">
    <source>
        <dbReference type="PROSITE" id="PS50089"/>
    </source>
</evidence>
<dbReference type="GO" id="GO:0061630">
    <property type="term" value="F:ubiquitin protein ligase activity"/>
    <property type="evidence" value="ECO:0007669"/>
    <property type="project" value="InterPro"/>
</dbReference>
<evidence type="ECO:0000313" key="7">
    <source>
        <dbReference type="EMBL" id="GHP01542.1"/>
    </source>
</evidence>
<comment type="caution">
    <text evidence="7">The sequence shown here is derived from an EMBL/GenBank/DDBJ whole genome shotgun (WGS) entry which is preliminary data.</text>
</comment>
<dbReference type="Pfam" id="PF12861">
    <property type="entry name" value="zf-ANAPC11"/>
    <property type="match status" value="1"/>
</dbReference>
<feature type="region of interest" description="Disordered" evidence="5">
    <location>
        <begin position="1"/>
        <end position="23"/>
    </location>
</feature>